<evidence type="ECO:0000256" key="1">
    <source>
        <dbReference type="SAM" id="MobiDB-lite"/>
    </source>
</evidence>
<evidence type="ECO:0000313" key="2">
    <source>
        <dbReference type="EMBL" id="KAJ5145483.1"/>
    </source>
</evidence>
<reference evidence="2" key="2">
    <citation type="journal article" date="2023" name="IMA Fungus">
        <title>Comparative genomic study of the Penicillium genus elucidates a diverse pangenome and 15 lateral gene transfer events.</title>
        <authorList>
            <person name="Petersen C."/>
            <person name="Sorensen T."/>
            <person name="Nielsen M.R."/>
            <person name="Sondergaard T.E."/>
            <person name="Sorensen J.L."/>
            <person name="Fitzpatrick D.A."/>
            <person name="Frisvad J.C."/>
            <person name="Nielsen K.L."/>
        </authorList>
    </citation>
    <scope>NUCLEOTIDE SEQUENCE</scope>
    <source>
        <strain evidence="2">IBT 22155</strain>
    </source>
</reference>
<comment type="caution">
    <text evidence="2">The sequence shown here is derived from an EMBL/GenBank/DDBJ whole genome shotgun (WGS) entry which is preliminary data.</text>
</comment>
<keyword evidence="3" id="KW-1185">Reference proteome</keyword>
<evidence type="ECO:0008006" key="4">
    <source>
        <dbReference type="Google" id="ProtNLM"/>
    </source>
</evidence>
<dbReference type="PANTHER" id="PTHR37012">
    <property type="entry name" value="B-ZIP TRANSCRIPTION FACTOR (EUROFUNG)-RELATED"/>
    <property type="match status" value="1"/>
</dbReference>
<dbReference type="PANTHER" id="PTHR37012:SF6">
    <property type="entry name" value="BZIP TRANSCRIPTION FACTOR"/>
    <property type="match status" value="1"/>
</dbReference>
<feature type="region of interest" description="Disordered" evidence="1">
    <location>
        <begin position="134"/>
        <end position="160"/>
    </location>
</feature>
<dbReference type="AlphaFoldDB" id="A0A9W9HEX8"/>
<gene>
    <name evidence="2" type="ORF">N7515_000047</name>
</gene>
<dbReference type="OrthoDB" id="4161589at2759"/>
<dbReference type="Gene3D" id="1.20.5.170">
    <property type="match status" value="1"/>
</dbReference>
<dbReference type="Proteomes" id="UP001149079">
    <property type="component" value="Unassembled WGS sequence"/>
</dbReference>
<accession>A0A9W9HEX8</accession>
<name>A0A9W9HEX8_9EURO</name>
<reference evidence="2" key="1">
    <citation type="submission" date="2022-11" db="EMBL/GenBank/DDBJ databases">
        <authorList>
            <person name="Petersen C."/>
        </authorList>
    </citation>
    <scope>NUCLEOTIDE SEQUENCE</scope>
    <source>
        <strain evidence="2">IBT 22155</strain>
    </source>
</reference>
<dbReference type="Pfam" id="PF11905">
    <property type="entry name" value="DUF3425"/>
    <property type="match status" value="1"/>
</dbReference>
<proteinExistence type="predicted"/>
<sequence>MSSAEKKRLRDRRSQQTLRDKKQRHAAELEEKVAHCEQHHSDQGVQRLLQVIQGLREQNETLRCRQNSLKSLVSSWETEQEELPVAADSNHDWSSLYKEMSNREAQFSLQTDPNISILHGRQGIPSLLNDPLSAAATPPQIHSPSLEPVSSASWSQIPSHSDDLATGTEISCPWFAYLDQITPCPDSPSSPLDMLYGTKTNPLADMIHSALQRRPIRDPERLGFGWVIYHYSRWILRPTPETFARLPEFLRPVQGQMTIRHPMILDIVPWPRMRLNLIRRWHLYADERDDLFGMFACCVRIRWPWGERILERDERNELCIKKEFYDTFMRLGGWGAYTGVH</sequence>
<feature type="compositionally biased region" description="Polar residues" evidence="1">
    <location>
        <begin position="140"/>
        <end position="159"/>
    </location>
</feature>
<dbReference type="InterPro" id="IPR021833">
    <property type="entry name" value="DUF3425"/>
</dbReference>
<dbReference type="GeneID" id="81399961"/>
<organism evidence="2 3">
    <name type="scientific">Penicillium bovifimosum</name>
    <dbReference type="NCBI Taxonomy" id="126998"/>
    <lineage>
        <taxon>Eukaryota</taxon>
        <taxon>Fungi</taxon>
        <taxon>Dikarya</taxon>
        <taxon>Ascomycota</taxon>
        <taxon>Pezizomycotina</taxon>
        <taxon>Eurotiomycetes</taxon>
        <taxon>Eurotiomycetidae</taxon>
        <taxon>Eurotiales</taxon>
        <taxon>Aspergillaceae</taxon>
        <taxon>Penicillium</taxon>
    </lineage>
</organism>
<dbReference type="EMBL" id="JAPQKL010000001">
    <property type="protein sequence ID" value="KAJ5145483.1"/>
    <property type="molecule type" value="Genomic_DNA"/>
</dbReference>
<protein>
    <recommendedName>
        <fullName evidence="4">BZIP domain-containing protein</fullName>
    </recommendedName>
</protein>
<evidence type="ECO:0000313" key="3">
    <source>
        <dbReference type="Proteomes" id="UP001149079"/>
    </source>
</evidence>
<feature type="region of interest" description="Disordered" evidence="1">
    <location>
        <begin position="1"/>
        <end position="25"/>
    </location>
</feature>
<dbReference type="CDD" id="cd14688">
    <property type="entry name" value="bZIP_YAP"/>
    <property type="match status" value="1"/>
</dbReference>
<dbReference type="RefSeq" id="XP_056525957.1">
    <property type="nucleotide sequence ID" value="XM_056660791.1"/>
</dbReference>